<evidence type="ECO:0000259" key="9">
    <source>
        <dbReference type="Pfam" id="PF03600"/>
    </source>
</evidence>
<keyword evidence="3" id="KW-0813">Transport</keyword>
<evidence type="ECO:0000256" key="1">
    <source>
        <dbReference type="ARBA" id="ARBA00004651"/>
    </source>
</evidence>
<feature type="transmembrane region" description="Helical" evidence="8">
    <location>
        <begin position="187"/>
        <end position="206"/>
    </location>
</feature>
<keyword evidence="11" id="KW-1185">Reference proteome</keyword>
<feature type="transmembrane region" description="Helical" evidence="8">
    <location>
        <begin position="296"/>
        <end position="318"/>
    </location>
</feature>
<feature type="transmembrane region" description="Helical" evidence="8">
    <location>
        <begin position="104"/>
        <end position="137"/>
    </location>
</feature>
<gene>
    <name evidence="10" type="ORF">E4634_13415</name>
</gene>
<sequence length="446" mass="47411">MAAAEPASIIMGLDPVWLSSAIFLLTYILLVSERVHRSVAAMFGAGLMILSGIITQDDAFDGVDFNTISLLAGMMILVGITQRTGVFQYVAVWVVKKARGNPQGILLSLATVTAVFSALFDNVTTVLLIVPVTLLIVEKLELSPYPFLFAQIFASNIGGTATLIGDPPNIMIGSAVGLTFADFITELGPVVLVIHASVLAVLYLIWRKQLISSAEARARIMAFDERGSITDPRLLRQSLSVMALVIAGFIFGEHVGLLSGSVALGGAALLMLLYTAGRNGKEQSTRVDGIFSELEWSTIVFFMCLFMMVHGLSASGVLDLLGQHMVALTGSSLEATTFATLWLAAFASSIVDNVPFVATMIPVLESTSPYLGGEEAMGPVWWALSLGACLGGNGTLVGATANIIVAGFAERAGYPISFLRFLLLGLPVMCLCVAIACIYLYLRHFA</sequence>
<dbReference type="Proteomes" id="UP000298050">
    <property type="component" value="Unassembled WGS sequence"/>
</dbReference>
<feature type="domain" description="Citrate transporter-like" evidence="9">
    <location>
        <begin position="27"/>
        <end position="387"/>
    </location>
</feature>
<feature type="transmembrane region" description="Helical" evidence="8">
    <location>
        <begin position="243"/>
        <end position="276"/>
    </location>
</feature>
<feature type="transmembrane region" description="Helical" evidence="8">
    <location>
        <begin position="339"/>
        <end position="361"/>
    </location>
</feature>
<dbReference type="InterPro" id="IPR051475">
    <property type="entry name" value="Diverse_Ion_Transporter"/>
</dbReference>
<evidence type="ECO:0000256" key="7">
    <source>
        <dbReference type="ARBA" id="ARBA00023136"/>
    </source>
</evidence>
<protein>
    <recommendedName>
        <fullName evidence="9">Citrate transporter-like domain-containing protein</fullName>
    </recommendedName>
</protein>
<reference evidence="10 11" key="1">
    <citation type="submission" date="2019-04" db="EMBL/GenBank/DDBJ databases">
        <title>Taxonomy of novel Haliea sp. from mangrove soil of West Coast of India.</title>
        <authorList>
            <person name="Verma A."/>
            <person name="Kumar P."/>
            <person name="Krishnamurthi S."/>
        </authorList>
    </citation>
    <scope>NUCLEOTIDE SEQUENCE [LARGE SCALE GENOMIC DNA]</scope>
    <source>
        <strain evidence="10 11">SAOS-164</strain>
    </source>
</reference>
<evidence type="ECO:0000256" key="2">
    <source>
        <dbReference type="ARBA" id="ARBA00009843"/>
    </source>
</evidence>
<comment type="similarity">
    <text evidence="2">Belongs to the CitM (TC 2.A.11) transporter family.</text>
</comment>
<dbReference type="Pfam" id="PF03600">
    <property type="entry name" value="CitMHS"/>
    <property type="match status" value="1"/>
</dbReference>
<dbReference type="EMBL" id="SRLE01000009">
    <property type="protein sequence ID" value="TGD72525.1"/>
    <property type="molecule type" value="Genomic_DNA"/>
</dbReference>
<comment type="caution">
    <text evidence="10">The sequence shown here is derived from an EMBL/GenBank/DDBJ whole genome shotgun (WGS) entry which is preliminary data.</text>
</comment>
<feature type="transmembrane region" description="Helical" evidence="8">
    <location>
        <begin position="421"/>
        <end position="442"/>
    </location>
</feature>
<organism evidence="10 11">
    <name type="scientific">Mangrovimicrobium sediminis</name>
    <dbReference type="NCBI Taxonomy" id="2562682"/>
    <lineage>
        <taxon>Bacteria</taxon>
        <taxon>Pseudomonadati</taxon>
        <taxon>Pseudomonadota</taxon>
        <taxon>Gammaproteobacteria</taxon>
        <taxon>Cellvibrionales</taxon>
        <taxon>Halieaceae</taxon>
        <taxon>Mangrovimicrobium</taxon>
    </lineage>
</organism>
<proteinExistence type="inferred from homology"/>
<dbReference type="PRINTS" id="PR00758">
    <property type="entry name" value="ARSENICPUMP"/>
</dbReference>
<feature type="transmembrane region" description="Helical" evidence="8">
    <location>
        <begin position="39"/>
        <end position="56"/>
    </location>
</feature>
<evidence type="ECO:0000313" key="11">
    <source>
        <dbReference type="Proteomes" id="UP000298050"/>
    </source>
</evidence>
<keyword evidence="5 8" id="KW-0812">Transmembrane</keyword>
<dbReference type="PANTHER" id="PTHR43568:SF1">
    <property type="entry name" value="P PROTEIN"/>
    <property type="match status" value="1"/>
</dbReference>
<feature type="transmembrane region" description="Helical" evidence="8">
    <location>
        <begin position="15"/>
        <end position="32"/>
    </location>
</feature>
<name>A0A4Z0LZP5_9GAMM</name>
<keyword evidence="7 8" id="KW-0472">Membrane</keyword>
<dbReference type="InterPro" id="IPR000802">
    <property type="entry name" value="Arsenical_pump_ArsB"/>
</dbReference>
<keyword evidence="4" id="KW-1003">Cell membrane</keyword>
<dbReference type="RefSeq" id="WP_135444721.1">
    <property type="nucleotide sequence ID" value="NZ_SRLE01000009.1"/>
</dbReference>
<comment type="subcellular location">
    <subcellularLocation>
        <location evidence="1">Cell membrane</location>
        <topology evidence="1">Multi-pass membrane protein</topology>
    </subcellularLocation>
</comment>
<dbReference type="PANTHER" id="PTHR43568">
    <property type="entry name" value="P PROTEIN"/>
    <property type="match status" value="1"/>
</dbReference>
<evidence type="ECO:0000313" key="10">
    <source>
        <dbReference type="EMBL" id="TGD72525.1"/>
    </source>
</evidence>
<dbReference type="GO" id="GO:0005886">
    <property type="term" value="C:plasma membrane"/>
    <property type="evidence" value="ECO:0007669"/>
    <property type="project" value="UniProtKB-SubCell"/>
</dbReference>
<feature type="transmembrane region" description="Helical" evidence="8">
    <location>
        <begin position="381"/>
        <end position="409"/>
    </location>
</feature>
<evidence type="ECO:0000256" key="5">
    <source>
        <dbReference type="ARBA" id="ARBA00022692"/>
    </source>
</evidence>
<dbReference type="GO" id="GO:0015105">
    <property type="term" value="F:arsenite transmembrane transporter activity"/>
    <property type="evidence" value="ECO:0007669"/>
    <property type="project" value="InterPro"/>
</dbReference>
<dbReference type="CDD" id="cd01116">
    <property type="entry name" value="P_permease"/>
    <property type="match status" value="1"/>
</dbReference>
<evidence type="ECO:0000256" key="6">
    <source>
        <dbReference type="ARBA" id="ARBA00022989"/>
    </source>
</evidence>
<evidence type="ECO:0000256" key="4">
    <source>
        <dbReference type="ARBA" id="ARBA00022475"/>
    </source>
</evidence>
<accession>A0A4Z0LZP5</accession>
<dbReference type="InterPro" id="IPR004680">
    <property type="entry name" value="Cit_transptr-like_dom"/>
</dbReference>
<dbReference type="AlphaFoldDB" id="A0A4Z0LZP5"/>
<keyword evidence="6 8" id="KW-1133">Transmembrane helix</keyword>
<evidence type="ECO:0000256" key="3">
    <source>
        <dbReference type="ARBA" id="ARBA00022448"/>
    </source>
</evidence>
<evidence type="ECO:0000256" key="8">
    <source>
        <dbReference type="SAM" id="Phobius"/>
    </source>
</evidence>
<feature type="transmembrane region" description="Helical" evidence="8">
    <location>
        <begin position="68"/>
        <end position="92"/>
    </location>
</feature>
<dbReference type="OrthoDB" id="9809303at2"/>